<name>A0A1A8XGS9_9PROT</name>
<dbReference type="InterPro" id="IPR016040">
    <property type="entry name" value="NAD(P)-bd_dom"/>
</dbReference>
<dbReference type="AlphaFoldDB" id="A0A1A8XGS9"/>
<protein>
    <submittedName>
        <fullName evidence="2">CDP-glucose 4,6-dehydratase</fullName>
        <ecNumber evidence="2">4.2.1.45</ecNumber>
    </submittedName>
</protein>
<reference evidence="2 3" key="1">
    <citation type="submission" date="2016-06" db="EMBL/GenBank/DDBJ databases">
        <authorList>
            <person name="Kjaerup R.B."/>
            <person name="Dalgaard T.S."/>
            <person name="Juul-Madsen H.R."/>
        </authorList>
    </citation>
    <scope>NUCLEOTIDE SEQUENCE [LARGE SCALE GENOMIC DNA]</scope>
    <source>
        <strain evidence="2">3</strain>
    </source>
</reference>
<dbReference type="Gene3D" id="3.40.50.720">
    <property type="entry name" value="NAD(P)-binding Rossmann-like Domain"/>
    <property type="match status" value="1"/>
</dbReference>
<evidence type="ECO:0000313" key="2">
    <source>
        <dbReference type="EMBL" id="SBT03572.1"/>
    </source>
</evidence>
<dbReference type="Pfam" id="PF16363">
    <property type="entry name" value="GDP_Man_Dehyd"/>
    <property type="match status" value="1"/>
</dbReference>
<evidence type="ECO:0000313" key="3">
    <source>
        <dbReference type="Proteomes" id="UP000199169"/>
    </source>
</evidence>
<dbReference type="SUPFAM" id="SSF51735">
    <property type="entry name" value="NAD(P)-binding Rossmann-fold domains"/>
    <property type="match status" value="1"/>
</dbReference>
<gene>
    <name evidence="2" type="primary">rfbG</name>
    <name evidence="2" type="ORF">ACCAA_1070008</name>
</gene>
<dbReference type="InterPro" id="IPR013445">
    <property type="entry name" value="CDP_4_6_deHydtase"/>
</dbReference>
<dbReference type="GO" id="GO:0047733">
    <property type="term" value="F:CDP-glucose 4,6-dehydratase activity"/>
    <property type="evidence" value="ECO:0007669"/>
    <property type="project" value="UniProtKB-EC"/>
</dbReference>
<dbReference type="PANTHER" id="PTHR43000">
    <property type="entry name" value="DTDP-D-GLUCOSE 4,6-DEHYDRATASE-RELATED"/>
    <property type="match status" value="1"/>
</dbReference>
<evidence type="ECO:0000259" key="1">
    <source>
        <dbReference type="Pfam" id="PF16363"/>
    </source>
</evidence>
<dbReference type="CDD" id="cd05252">
    <property type="entry name" value="CDP_GD_SDR_e"/>
    <property type="match status" value="1"/>
</dbReference>
<feature type="domain" description="NAD(P)-binding" evidence="1">
    <location>
        <begin position="25"/>
        <end position="338"/>
    </location>
</feature>
<dbReference type="STRING" id="1860102.ACCAA_1070008"/>
<organism evidence="2 3">
    <name type="scientific">Candidatus Accumulibacter aalborgensis</name>
    <dbReference type="NCBI Taxonomy" id="1860102"/>
    <lineage>
        <taxon>Bacteria</taxon>
        <taxon>Pseudomonadati</taxon>
        <taxon>Pseudomonadota</taxon>
        <taxon>Betaproteobacteria</taxon>
        <taxon>Candidatus Accumulibacter</taxon>
    </lineage>
</organism>
<dbReference type="EMBL" id="FLQX01000010">
    <property type="protein sequence ID" value="SBT03572.1"/>
    <property type="molecule type" value="Genomic_DNA"/>
</dbReference>
<dbReference type="InterPro" id="IPR036291">
    <property type="entry name" value="NAD(P)-bd_dom_sf"/>
</dbReference>
<proteinExistence type="predicted"/>
<dbReference type="Proteomes" id="UP000199169">
    <property type="component" value="Unassembled WGS sequence"/>
</dbReference>
<accession>A0A1A8XGS9</accession>
<dbReference type="EC" id="4.2.1.45" evidence="2"/>
<dbReference type="NCBIfam" id="TIGR02622">
    <property type="entry name" value="CDP_4_6_dhtase"/>
    <property type="match status" value="1"/>
</dbReference>
<sequence length="372" mass="41519">MAVRQGSLEGLVVNRTFWRGRRVFLTGHTGFKGSWISLWLQSMGAQVVGYALPPPTKPSLFDSADVGNGMVSIMGNVLDLARLRSAVEDHRPAVVFHMAAQPLVRHSYIEPVETYATNVMGTVHLLEAVRKTSGVRAVVNITTDKCYENREWAWGYRENEPMGGYDPYSNSKGCAELVSAAYRSSFFNPSSHAQHGVALATVRAGNVIGGGDWAQDRLVPDILAAFEQGKPVRIRNRNAVRPWQHVLEPLRGYLTLAERLHEQGPSYGEGWNFGPHDEDAKSVGWVVQRMAGMWGSDARWQIDSGEHPHEAAHLKLDVSKARSRLDWRPALTLDDSLKLIVDWARLRHAGANIRQLTLEQIHAYETLTLTRN</sequence>
<dbReference type="Gene3D" id="3.90.25.10">
    <property type="entry name" value="UDP-galactose 4-epimerase, domain 1"/>
    <property type="match status" value="1"/>
</dbReference>
<keyword evidence="3" id="KW-1185">Reference proteome</keyword>
<keyword evidence="2" id="KW-0456">Lyase</keyword>